<keyword evidence="4 5" id="KW-0472">Membrane</keyword>
<feature type="transmembrane region" description="Helical" evidence="5">
    <location>
        <begin position="228"/>
        <end position="246"/>
    </location>
</feature>
<dbReference type="PROSITE" id="PS50850">
    <property type="entry name" value="MFS"/>
    <property type="match status" value="1"/>
</dbReference>
<feature type="transmembrane region" description="Helical" evidence="5">
    <location>
        <begin position="329"/>
        <end position="346"/>
    </location>
</feature>
<protein>
    <submittedName>
        <fullName evidence="7">Permeases of the major facilitator superfamily</fullName>
    </submittedName>
</protein>
<feature type="transmembrane region" description="Helical" evidence="5">
    <location>
        <begin position="300"/>
        <end position="322"/>
    </location>
</feature>
<dbReference type="OrthoDB" id="2412976at2"/>
<feature type="transmembrane region" description="Helical" evidence="5">
    <location>
        <begin position="137"/>
        <end position="158"/>
    </location>
</feature>
<feature type="transmembrane region" description="Helical" evidence="5">
    <location>
        <begin position="266"/>
        <end position="288"/>
    </location>
</feature>
<evidence type="ECO:0000256" key="5">
    <source>
        <dbReference type="SAM" id="Phobius"/>
    </source>
</evidence>
<dbReference type="Gene3D" id="1.20.1720.10">
    <property type="entry name" value="Multidrug resistance protein D"/>
    <property type="match status" value="1"/>
</dbReference>
<accession>A0A0C2I3M6</accession>
<feature type="domain" description="Major facilitator superfamily (MFS) profile" evidence="6">
    <location>
        <begin position="12"/>
        <end position="492"/>
    </location>
</feature>
<keyword evidence="8" id="KW-1185">Reference proteome</keyword>
<evidence type="ECO:0000313" key="7">
    <source>
        <dbReference type="EMBL" id="KIH83836.1"/>
    </source>
</evidence>
<comment type="caution">
    <text evidence="7">The sequence shown here is derived from an EMBL/GenBank/DDBJ whole genome shotgun (WGS) entry which is preliminary data.</text>
</comment>
<sequence length="510" mass="52878">MSIPLLLQQRLILLAVCITAISMPFNFTAPAVALPAIGRTFGGSPMELNWVTNAFMLTFGSCLMLAGALADNYGRKRIFFGGVSAFAVLAAALPLAPSLALFDVLRAAQGLAAAAAFSGGMSALAQVFDGPGRIRAFSFVGTSFGIGLAFGPVVAGAIVEAFDWHLVFPLITVLAVISLSLASRYMRESRNPDAAGVDWPGAITFTWALGIFTYAILKAPESGWSDPLVLGLFAVALLSFVAFVMIEQHVAQPMLDLTLFRFPRFVGVQLLAAAPAYSFVVLLILLPIRFVGIEGMSEVAAGWLLIALSAPLLVLPVVAGYLTRWLSPSTLCGSGLLVCAAGLFWLSHVPVGSAATELAWPMLVIGAGISLPWGLMDGMAVSVVPKERAGMATGIFSTTRVAGEGVAIAVVTALLSAFTAGHLGNAATPDIVGAAQHLATGDLAGAAQRLPAAGHAALAEGYSAAFSTLLRVLTAITVLTAAVVFLFLDRGSVADDTDTERDDQVLDQAG</sequence>
<keyword evidence="2 5" id="KW-0812">Transmembrane</keyword>
<evidence type="ECO:0000256" key="4">
    <source>
        <dbReference type="ARBA" id="ARBA00023136"/>
    </source>
</evidence>
<dbReference type="InterPro" id="IPR005829">
    <property type="entry name" value="Sugar_transporter_CS"/>
</dbReference>
<gene>
    <name evidence="7" type="ORF">UCMB321_2418</name>
</gene>
<comment type="subcellular location">
    <subcellularLocation>
        <location evidence="1">Membrane</location>
        <topology evidence="1">Multi-pass membrane protein</topology>
    </subcellularLocation>
</comment>
<feature type="transmembrane region" description="Helical" evidence="5">
    <location>
        <begin position="77"/>
        <end position="95"/>
    </location>
</feature>
<dbReference type="PRINTS" id="PR01036">
    <property type="entry name" value="TCRTETB"/>
</dbReference>
<feature type="transmembrane region" description="Helical" evidence="5">
    <location>
        <begin position="107"/>
        <end position="125"/>
    </location>
</feature>
<dbReference type="InterPro" id="IPR020846">
    <property type="entry name" value="MFS_dom"/>
</dbReference>
<dbReference type="STRING" id="226910.UCMB321_2418"/>
<evidence type="ECO:0000313" key="8">
    <source>
        <dbReference type="Proteomes" id="UP000031535"/>
    </source>
</evidence>
<name>A0A0C2I3M6_9PSED</name>
<dbReference type="RefSeq" id="WP_040066916.1">
    <property type="nucleotide sequence ID" value="NZ_JXDG01000032.1"/>
</dbReference>
<evidence type="ECO:0000256" key="2">
    <source>
        <dbReference type="ARBA" id="ARBA00022692"/>
    </source>
</evidence>
<dbReference type="GO" id="GO:0022857">
    <property type="term" value="F:transmembrane transporter activity"/>
    <property type="evidence" value="ECO:0007669"/>
    <property type="project" value="InterPro"/>
</dbReference>
<dbReference type="Gene3D" id="1.20.1250.20">
    <property type="entry name" value="MFS general substrate transporter like domains"/>
    <property type="match status" value="1"/>
</dbReference>
<dbReference type="GO" id="GO:0016020">
    <property type="term" value="C:membrane"/>
    <property type="evidence" value="ECO:0007669"/>
    <property type="project" value="UniProtKB-SubCell"/>
</dbReference>
<dbReference type="PANTHER" id="PTHR42718">
    <property type="entry name" value="MAJOR FACILITATOR SUPERFAMILY MULTIDRUG TRANSPORTER MFSC"/>
    <property type="match status" value="1"/>
</dbReference>
<dbReference type="EMBL" id="JXDG01000032">
    <property type="protein sequence ID" value="KIH83836.1"/>
    <property type="molecule type" value="Genomic_DNA"/>
</dbReference>
<evidence type="ECO:0000256" key="3">
    <source>
        <dbReference type="ARBA" id="ARBA00022989"/>
    </source>
</evidence>
<dbReference type="InterPro" id="IPR011701">
    <property type="entry name" value="MFS"/>
</dbReference>
<dbReference type="PROSITE" id="PS00216">
    <property type="entry name" value="SUGAR_TRANSPORT_1"/>
    <property type="match status" value="1"/>
</dbReference>
<reference evidence="7 8" key="1">
    <citation type="submission" date="2015-01" db="EMBL/GenBank/DDBJ databases">
        <title>Complete genome of Pseudomonas batumici UCM B-321 producer of the batumin antibiotic with strong antistaphilococcal and potential anticancer activity.</title>
        <authorList>
            <person name="Klochko V.V."/>
            <person name="Zelena L.B."/>
            <person name="Elena K.A."/>
            <person name="Reva O.N."/>
        </authorList>
    </citation>
    <scope>NUCLEOTIDE SEQUENCE [LARGE SCALE GENOMIC DNA]</scope>
    <source>
        <strain evidence="7 8">UCM B-321</strain>
    </source>
</reference>
<dbReference type="CDD" id="cd17321">
    <property type="entry name" value="MFS_MMR_MDR_like"/>
    <property type="match status" value="1"/>
</dbReference>
<organism evidence="7 8">
    <name type="scientific">Pseudomonas batumici</name>
    <dbReference type="NCBI Taxonomy" id="226910"/>
    <lineage>
        <taxon>Bacteria</taxon>
        <taxon>Pseudomonadati</taxon>
        <taxon>Pseudomonadota</taxon>
        <taxon>Gammaproteobacteria</taxon>
        <taxon>Pseudomonadales</taxon>
        <taxon>Pseudomonadaceae</taxon>
        <taxon>Pseudomonas</taxon>
    </lineage>
</organism>
<dbReference type="Proteomes" id="UP000031535">
    <property type="component" value="Unassembled WGS sequence"/>
</dbReference>
<keyword evidence="3 5" id="KW-1133">Transmembrane helix</keyword>
<dbReference type="AlphaFoldDB" id="A0A0C2I3M6"/>
<feature type="transmembrane region" description="Helical" evidence="5">
    <location>
        <begin position="194"/>
        <end position="216"/>
    </location>
</feature>
<dbReference type="PANTHER" id="PTHR42718:SF49">
    <property type="entry name" value="EXPORT PROTEIN"/>
    <property type="match status" value="1"/>
</dbReference>
<dbReference type="SUPFAM" id="SSF103473">
    <property type="entry name" value="MFS general substrate transporter"/>
    <property type="match status" value="1"/>
</dbReference>
<dbReference type="InterPro" id="IPR036259">
    <property type="entry name" value="MFS_trans_sf"/>
</dbReference>
<feature type="transmembrane region" description="Helical" evidence="5">
    <location>
        <begin position="164"/>
        <end position="182"/>
    </location>
</feature>
<evidence type="ECO:0000256" key="1">
    <source>
        <dbReference type="ARBA" id="ARBA00004141"/>
    </source>
</evidence>
<feature type="transmembrane region" description="Helical" evidence="5">
    <location>
        <begin position="468"/>
        <end position="488"/>
    </location>
</feature>
<feature type="transmembrane region" description="Helical" evidence="5">
    <location>
        <begin position="49"/>
        <end position="70"/>
    </location>
</feature>
<proteinExistence type="predicted"/>
<evidence type="ECO:0000259" key="6">
    <source>
        <dbReference type="PROSITE" id="PS50850"/>
    </source>
</evidence>
<dbReference type="PATRIC" id="fig|226910.6.peg.2407"/>
<feature type="transmembrane region" description="Helical" evidence="5">
    <location>
        <begin position="358"/>
        <end position="384"/>
    </location>
</feature>
<dbReference type="Pfam" id="PF07690">
    <property type="entry name" value="MFS_1"/>
    <property type="match status" value="1"/>
</dbReference>
<feature type="transmembrane region" description="Helical" evidence="5">
    <location>
        <begin position="405"/>
        <end position="423"/>
    </location>
</feature>